<dbReference type="PROSITE" id="PS50817">
    <property type="entry name" value="INTEIN_N_TER"/>
    <property type="match status" value="1"/>
</dbReference>
<dbReference type="Pfam" id="PF01079">
    <property type="entry name" value="Hint"/>
    <property type="match status" value="1"/>
</dbReference>
<organism evidence="3 4">
    <name type="scientific">Rhodosorus marinus</name>
    <dbReference type="NCBI Taxonomy" id="101924"/>
    <lineage>
        <taxon>Eukaryota</taxon>
        <taxon>Rhodophyta</taxon>
        <taxon>Stylonematophyceae</taxon>
        <taxon>Stylonematales</taxon>
        <taxon>Stylonemataceae</taxon>
        <taxon>Rhodosorus</taxon>
    </lineage>
</organism>
<evidence type="ECO:0000313" key="4">
    <source>
        <dbReference type="Proteomes" id="UP001157974"/>
    </source>
</evidence>
<reference evidence="3 4" key="1">
    <citation type="journal article" date="2023" name="Nat. Commun.">
        <title>Origin of minicircular mitochondrial genomes in red algae.</title>
        <authorList>
            <person name="Lee Y."/>
            <person name="Cho C.H."/>
            <person name="Lee Y.M."/>
            <person name="Park S.I."/>
            <person name="Yang J.H."/>
            <person name="West J.A."/>
            <person name="Bhattacharya D."/>
            <person name="Yoon H.S."/>
        </authorList>
    </citation>
    <scope>NUCLEOTIDE SEQUENCE [LARGE SCALE GENOMIC DNA]</scope>
    <source>
        <strain evidence="3 4">CCMP1338</strain>
        <tissue evidence="3">Whole cell</tissue>
    </source>
</reference>
<dbReference type="InterPro" id="IPR003587">
    <property type="entry name" value="Hint_dom_N"/>
</dbReference>
<dbReference type="Gene3D" id="2.170.16.10">
    <property type="entry name" value="Hedgehog/Intein (Hint) domain"/>
    <property type="match status" value="1"/>
</dbReference>
<evidence type="ECO:0000259" key="2">
    <source>
        <dbReference type="SMART" id="SM00306"/>
    </source>
</evidence>
<dbReference type="InterPro" id="IPR036844">
    <property type="entry name" value="Hint_dom_sf"/>
</dbReference>
<dbReference type="Proteomes" id="UP001157974">
    <property type="component" value="Unassembled WGS sequence"/>
</dbReference>
<keyword evidence="4" id="KW-1185">Reference proteome</keyword>
<dbReference type="AlphaFoldDB" id="A0AAV8UK76"/>
<dbReference type="SMART" id="SM00306">
    <property type="entry name" value="HintN"/>
    <property type="match status" value="1"/>
</dbReference>
<dbReference type="PANTHER" id="PTHR11889:SF31">
    <property type="entry name" value="PROTEIN HEDGEHOG"/>
    <property type="match status" value="1"/>
</dbReference>
<dbReference type="CDD" id="cd00081">
    <property type="entry name" value="Hint"/>
    <property type="match status" value="1"/>
</dbReference>
<comment type="caution">
    <text evidence="3">The sequence shown here is derived from an EMBL/GenBank/DDBJ whole genome shotgun (WGS) entry which is preliminary data.</text>
</comment>
<keyword evidence="1" id="KW-0732">Signal</keyword>
<proteinExistence type="predicted"/>
<feature type="signal peptide" evidence="1">
    <location>
        <begin position="1"/>
        <end position="29"/>
    </location>
</feature>
<dbReference type="EMBL" id="JAMWBK010000010">
    <property type="protein sequence ID" value="KAJ8901582.1"/>
    <property type="molecule type" value="Genomic_DNA"/>
</dbReference>
<gene>
    <name evidence="3" type="ORF">NDN08_003790</name>
</gene>
<feature type="domain" description="Hint" evidence="2">
    <location>
        <begin position="300"/>
        <end position="393"/>
    </location>
</feature>
<dbReference type="InterPro" id="IPR006141">
    <property type="entry name" value="Intein_N"/>
</dbReference>
<accession>A0AAV8UK76</accession>
<evidence type="ECO:0000256" key="1">
    <source>
        <dbReference type="SAM" id="SignalP"/>
    </source>
</evidence>
<dbReference type="InterPro" id="IPR050387">
    <property type="entry name" value="Hedgehog_Signaling"/>
</dbReference>
<dbReference type="GO" id="GO:0016539">
    <property type="term" value="P:intein-mediated protein splicing"/>
    <property type="evidence" value="ECO:0007669"/>
    <property type="project" value="InterPro"/>
</dbReference>
<dbReference type="GO" id="GO:0016540">
    <property type="term" value="P:protein autoprocessing"/>
    <property type="evidence" value="ECO:0007669"/>
    <property type="project" value="InterPro"/>
</dbReference>
<protein>
    <recommendedName>
        <fullName evidence="2">Hint domain-containing protein</fullName>
    </recommendedName>
</protein>
<evidence type="ECO:0000313" key="3">
    <source>
        <dbReference type="EMBL" id="KAJ8901582.1"/>
    </source>
</evidence>
<dbReference type="InterPro" id="IPR001767">
    <property type="entry name" value="Hedgehog_Hint"/>
</dbReference>
<dbReference type="PANTHER" id="PTHR11889">
    <property type="entry name" value="HEDGEHOG"/>
    <property type="match status" value="1"/>
</dbReference>
<dbReference type="SUPFAM" id="SSF51294">
    <property type="entry name" value="Hedgehog/intein (Hint) domain"/>
    <property type="match status" value="1"/>
</dbReference>
<feature type="chain" id="PRO_5043731665" description="Hint domain-containing protein" evidence="1">
    <location>
        <begin position="30"/>
        <end position="479"/>
    </location>
</feature>
<name>A0AAV8UK76_9RHOD</name>
<sequence>MATRPVMVWVRFVSQLLLLLLVSLSTVNGTGQIAIVALDARTSEYVCVVTACEPGLIRFCGGVPSIGVVFSGGAARRNCVRFNQCPARDLMVVDMQTPDRPDGFTGQLVATASQECVDPGFQTRLNAAIVLQNEQGKEEAGTGRFVGASTATFNETQRETYLNGDLTVLVMASNATDLATSLEPIEYFGTRRGQNARVSLAERAVEALFSGISEESYLNDCGPLPGTDGRTFTSSATLYFNDTEFLITDEVFDEPLNAIQATMIERIASCLAEGTPLCGGKSNFGNPSTSDWGVPRSCSNACFPAEALVELEDGSQKRMDGLSIGDRVLVENGVYSDVYAFSHNVVHGSFEFTRIETESGYTVVLSGKHYLYLDGRAVVAEKARVGQYVELGSGRLDRVKAVRFVIGRGLVNPQTLQGDIVVNNVRCSTFTRHVEPRLARLLLWPLRLIYTIFGYGINLASPSERLASLMPRGDDSYHC</sequence>